<comment type="caution">
    <text evidence="1">The sequence shown here is derived from an EMBL/GenBank/DDBJ whole genome shotgun (WGS) entry which is preliminary data.</text>
</comment>
<reference evidence="2" key="1">
    <citation type="journal article" date="2023" name="Mol. Phylogenet. Evol.">
        <title>Genome-scale phylogeny and comparative genomics of the fungal order Sordariales.</title>
        <authorList>
            <person name="Hensen N."/>
            <person name="Bonometti L."/>
            <person name="Westerberg I."/>
            <person name="Brannstrom I.O."/>
            <person name="Guillou S."/>
            <person name="Cros-Aarteil S."/>
            <person name="Calhoun S."/>
            <person name="Haridas S."/>
            <person name="Kuo A."/>
            <person name="Mondo S."/>
            <person name="Pangilinan J."/>
            <person name="Riley R."/>
            <person name="LaButti K."/>
            <person name="Andreopoulos B."/>
            <person name="Lipzen A."/>
            <person name="Chen C."/>
            <person name="Yan M."/>
            <person name="Daum C."/>
            <person name="Ng V."/>
            <person name="Clum A."/>
            <person name="Steindorff A."/>
            <person name="Ohm R.A."/>
            <person name="Martin F."/>
            <person name="Silar P."/>
            <person name="Natvig D.O."/>
            <person name="Lalanne C."/>
            <person name="Gautier V."/>
            <person name="Ament-Velasquez S.L."/>
            <person name="Kruys A."/>
            <person name="Hutchinson M.I."/>
            <person name="Powell A.J."/>
            <person name="Barry K."/>
            <person name="Miller A.N."/>
            <person name="Grigoriev I.V."/>
            <person name="Debuchy R."/>
            <person name="Gladieux P."/>
            <person name="Hiltunen Thoren M."/>
            <person name="Johannesson H."/>
        </authorList>
    </citation>
    <scope>NUCLEOTIDE SEQUENCE [LARGE SCALE GENOMIC DNA]</scope>
    <source>
        <strain evidence="2">CBS 284.82</strain>
    </source>
</reference>
<protein>
    <submittedName>
        <fullName evidence="1">Uncharacterized protein</fullName>
    </submittedName>
</protein>
<keyword evidence="2" id="KW-1185">Reference proteome</keyword>
<accession>A0AAN6PR14</accession>
<evidence type="ECO:0000313" key="1">
    <source>
        <dbReference type="EMBL" id="KAK4044383.1"/>
    </source>
</evidence>
<proteinExistence type="predicted"/>
<organism evidence="1 2">
    <name type="scientific">Parachaetomium inaequale</name>
    <dbReference type="NCBI Taxonomy" id="2588326"/>
    <lineage>
        <taxon>Eukaryota</taxon>
        <taxon>Fungi</taxon>
        <taxon>Dikarya</taxon>
        <taxon>Ascomycota</taxon>
        <taxon>Pezizomycotina</taxon>
        <taxon>Sordariomycetes</taxon>
        <taxon>Sordariomycetidae</taxon>
        <taxon>Sordariales</taxon>
        <taxon>Chaetomiaceae</taxon>
        <taxon>Parachaetomium</taxon>
    </lineage>
</organism>
<dbReference type="EMBL" id="MU854319">
    <property type="protein sequence ID" value="KAK4044383.1"/>
    <property type="molecule type" value="Genomic_DNA"/>
</dbReference>
<gene>
    <name evidence="1" type="ORF">C8A01DRAFT_12244</name>
</gene>
<dbReference type="Proteomes" id="UP001303115">
    <property type="component" value="Unassembled WGS sequence"/>
</dbReference>
<feature type="non-terminal residue" evidence="1">
    <location>
        <position position="1"/>
    </location>
</feature>
<dbReference type="AlphaFoldDB" id="A0AAN6PR14"/>
<name>A0AAN6PR14_9PEZI</name>
<sequence>WMLDGELQDNASCRRLWAEEAGEEDLVLGQTGLSRSGHLTESLCSGPIPKRGTAGVCRPVCLEHLGSTVCAFSRAVIVSEQRRACEGAETWLTAVPESNVGATSGPGACCPTTLRTLPDVIAQISGFKRQWLALAAGLGNCSSAWVPPTAELWSEGIPSEEIPVLVAVADNHRALTAG</sequence>
<evidence type="ECO:0000313" key="2">
    <source>
        <dbReference type="Proteomes" id="UP001303115"/>
    </source>
</evidence>